<dbReference type="EMBL" id="ADZX01000356">
    <property type="protein sequence ID" value="EFK97090.1"/>
    <property type="molecule type" value="Genomic_DNA"/>
</dbReference>
<reference evidence="1" key="1">
    <citation type="submission" date="2010-07" db="EMBL/GenBank/DDBJ databases">
        <authorList>
            <consortium name="CONSOLIDER consortium CSD2007-00005"/>
            <person name="Guazzaroni M.-E."/>
            <person name="Richter M."/>
            <person name="Garcia-Salamanca A."/>
            <person name="Yarza P."/>
            <person name="Ferrer M."/>
        </authorList>
    </citation>
    <scope>NUCLEOTIDE SEQUENCE</scope>
</reference>
<protein>
    <submittedName>
        <fullName evidence="1">Uncharacterized protein</fullName>
    </submittedName>
</protein>
<sequence length="128" mass="14331">MDKFTIGSQVKFATCKSNYSGIMCSGCDSCIADAYKLVDEIQRGGCCRFVHGYVTSVTHNLGKRGQTYEVRVRGWAPHRSKSEEDQDSSCCVDIPGCMLRPSKKELTFTMRGRKPKEESSIFNPFSII</sequence>
<dbReference type="AlphaFoldDB" id="D9PH63"/>
<organism evidence="1">
    <name type="scientific">sediment metagenome</name>
    <dbReference type="NCBI Taxonomy" id="749907"/>
    <lineage>
        <taxon>unclassified sequences</taxon>
        <taxon>metagenomes</taxon>
        <taxon>ecological metagenomes</taxon>
    </lineage>
</organism>
<comment type="caution">
    <text evidence="1">The sequence shown here is derived from an EMBL/GenBank/DDBJ whole genome shotgun (WGS) entry which is preliminary data.</text>
</comment>
<evidence type="ECO:0000313" key="1">
    <source>
        <dbReference type="EMBL" id="EFK97090.1"/>
    </source>
</evidence>
<name>D9PH63_9ZZZZ</name>
<reference evidence="1" key="2">
    <citation type="journal article" date="2011" name="Microb. Ecol.">
        <title>Taxonomic and Functional Metagenomic Profiling of the Microbial Community in the Anoxic Sediment of a Sub-saline Shallow Lake (Laguna de Carrizo, Central Spain).</title>
        <authorList>
            <person name="Ferrer M."/>
            <person name="Guazzaroni M.E."/>
            <person name="Richter M."/>
            <person name="Garcia-Salamanca A."/>
            <person name="Yarza P."/>
            <person name="Suarez-Suarez A."/>
            <person name="Solano J."/>
            <person name="Alcaide M."/>
            <person name="van Dillewijn P."/>
            <person name="Molina-Henares M.A."/>
            <person name="Lopez-Cortes N."/>
            <person name="Al-Ramahi Y."/>
            <person name="Guerrero C."/>
            <person name="Acosta A."/>
            <person name="de Eugenio L.I."/>
            <person name="Martinez V."/>
            <person name="Marques S."/>
            <person name="Rojo F."/>
            <person name="Santero E."/>
            <person name="Genilloud O."/>
            <person name="Perez-Perez J."/>
            <person name="Rossello-Mora R."/>
            <person name="Ramos J.L."/>
        </authorList>
    </citation>
    <scope>NUCLEOTIDE SEQUENCE</scope>
</reference>
<accession>D9PH63</accession>
<proteinExistence type="predicted"/>
<gene>
    <name evidence="1" type="ORF">LDC_0863</name>
</gene>